<dbReference type="Pfam" id="PF07729">
    <property type="entry name" value="FCD"/>
    <property type="match status" value="1"/>
</dbReference>
<comment type="caution">
    <text evidence="5">The sequence shown here is derived from an EMBL/GenBank/DDBJ whole genome shotgun (WGS) entry which is preliminary data.</text>
</comment>
<sequence>MNGVAAAAGTGPGGEGRAYQQIVDAVESELASGALRPGDRLPSEREMVARYGVSRPTVREALRVLEHSGLVKSRHGDRSGPLLLDPAGGPLRDTLERIARLHGCTAGELVGYRMMLESTANQLAACLRTDEQLAAIRERLAAMSAAIERGPKDFGAADFDFHEEVTEASRNTLIQYSLRAARQAALVQIEDKILRARDERAQMRESLRHHEMVFEAIEAGDGERAGRLARHSIFGYYRDYLDETERTALAGLCSDENPFRTRRS</sequence>
<dbReference type="PRINTS" id="PR00035">
    <property type="entry name" value="HTHGNTR"/>
</dbReference>
<dbReference type="GO" id="GO:0003677">
    <property type="term" value="F:DNA binding"/>
    <property type="evidence" value="ECO:0007669"/>
    <property type="project" value="UniProtKB-KW"/>
</dbReference>
<dbReference type="Gene3D" id="1.20.120.530">
    <property type="entry name" value="GntR ligand-binding domain-like"/>
    <property type="match status" value="1"/>
</dbReference>
<keyword evidence="2 5" id="KW-0238">DNA-binding</keyword>
<organism evidence="5 6">
    <name type="scientific">Saccharopolyspora spinosa</name>
    <dbReference type="NCBI Taxonomy" id="60894"/>
    <lineage>
        <taxon>Bacteria</taxon>
        <taxon>Bacillati</taxon>
        <taxon>Actinomycetota</taxon>
        <taxon>Actinomycetes</taxon>
        <taxon>Pseudonocardiales</taxon>
        <taxon>Pseudonocardiaceae</taxon>
        <taxon>Saccharopolyspora</taxon>
    </lineage>
</organism>
<dbReference type="Gene3D" id="1.10.10.10">
    <property type="entry name" value="Winged helix-like DNA-binding domain superfamily/Winged helix DNA-binding domain"/>
    <property type="match status" value="1"/>
</dbReference>
<dbReference type="InterPro" id="IPR008920">
    <property type="entry name" value="TF_FadR/GntR_C"/>
</dbReference>
<dbReference type="RefSeq" id="WP_010692792.1">
    <property type="nucleotide sequence ID" value="NZ_CP061007.1"/>
</dbReference>
<dbReference type="PROSITE" id="PS50949">
    <property type="entry name" value="HTH_GNTR"/>
    <property type="match status" value="1"/>
</dbReference>
<evidence type="ECO:0000313" key="5">
    <source>
        <dbReference type="EMBL" id="PKW17393.1"/>
    </source>
</evidence>
<dbReference type="InterPro" id="IPR011711">
    <property type="entry name" value="GntR_C"/>
</dbReference>
<dbReference type="SMART" id="SM00895">
    <property type="entry name" value="FCD"/>
    <property type="match status" value="1"/>
</dbReference>
<dbReference type="PANTHER" id="PTHR43537:SF5">
    <property type="entry name" value="UXU OPERON TRANSCRIPTIONAL REGULATOR"/>
    <property type="match status" value="1"/>
</dbReference>
<dbReference type="Proteomes" id="UP000233786">
    <property type="component" value="Unassembled WGS sequence"/>
</dbReference>
<dbReference type="InterPro" id="IPR036390">
    <property type="entry name" value="WH_DNA-bd_sf"/>
</dbReference>
<dbReference type="InterPro" id="IPR036388">
    <property type="entry name" value="WH-like_DNA-bd_sf"/>
</dbReference>
<accession>A0A2N3Y389</accession>
<dbReference type="EMBL" id="PJNB01000001">
    <property type="protein sequence ID" value="PKW17393.1"/>
    <property type="molecule type" value="Genomic_DNA"/>
</dbReference>
<dbReference type="GO" id="GO:0003700">
    <property type="term" value="F:DNA-binding transcription factor activity"/>
    <property type="evidence" value="ECO:0007669"/>
    <property type="project" value="InterPro"/>
</dbReference>
<evidence type="ECO:0000256" key="1">
    <source>
        <dbReference type="ARBA" id="ARBA00023015"/>
    </source>
</evidence>
<reference evidence="5" key="1">
    <citation type="submission" date="2017-12" db="EMBL/GenBank/DDBJ databases">
        <title>Sequencing the genomes of 1000 Actinobacteria strains.</title>
        <authorList>
            <person name="Klenk H.-P."/>
        </authorList>
    </citation>
    <scope>NUCLEOTIDE SEQUENCE [LARGE SCALE GENOMIC DNA]</scope>
    <source>
        <strain evidence="5">DSM 44228</strain>
    </source>
</reference>
<keyword evidence="6" id="KW-1185">Reference proteome</keyword>
<dbReference type="STRING" id="994479.GCA_000194155_01092"/>
<dbReference type="InterPro" id="IPR000524">
    <property type="entry name" value="Tscrpt_reg_HTH_GntR"/>
</dbReference>
<dbReference type="OrthoDB" id="4535513at2"/>
<dbReference type="AlphaFoldDB" id="A0A2N3Y389"/>
<keyword evidence="1" id="KW-0805">Transcription regulation</keyword>
<feature type="domain" description="HTH gntR-type" evidence="4">
    <location>
        <begin position="16"/>
        <end position="86"/>
    </location>
</feature>
<dbReference type="Pfam" id="PF00392">
    <property type="entry name" value="GntR"/>
    <property type="match status" value="1"/>
</dbReference>
<dbReference type="CDD" id="cd07377">
    <property type="entry name" value="WHTH_GntR"/>
    <property type="match status" value="1"/>
</dbReference>
<name>A0A2N3Y389_SACSN</name>
<dbReference type="SUPFAM" id="SSF46785">
    <property type="entry name" value="Winged helix' DNA-binding domain"/>
    <property type="match status" value="1"/>
</dbReference>
<keyword evidence="3" id="KW-0804">Transcription</keyword>
<protein>
    <submittedName>
        <fullName evidence="5">DNA-binding FadR family transcriptional regulator</fullName>
    </submittedName>
</protein>
<dbReference type="SMART" id="SM00345">
    <property type="entry name" value="HTH_GNTR"/>
    <property type="match status" value="1"/>
</dbReference>
<evidence type="ECO:0000313" key="6">
    <source>
        <dbReference type="Proteomes" id="UP000233786"/>
    </source>
</evidence>
<dbReference type="PANTHER" id="PTHR43537">
    <property type="entry name" value="TRANSCRIPTIONAL REGULATOR, GNTR FAMILY"/>
    <property type="match status" value="1"/>
</dbReference>
<proteinExistence type="predicted"/>
<evidence type="ECO:0000259" key="4">
    <source>
        <dbReference type="PROSITE" id="PS50949"/>
    </source>
</evidence>
<evidence type="ECO:0000256" key="3">
    <source>
        <dbReference type="ARBA" id="ARBA00023163"/>
    </source>
</evidence>
<gene>
    <name evidence="5" type="ORF">A8926_5352</name>
</gene>
<dbReference type="SUPFAM" id="SSF48008">
    <property type="entry name" value="GntR ligand-binding domain-like"/>
    <property type="match status" value="1"/>
</dbReference>
<evidence type="ECO:0000256" key="2">
    <source>
        <dbReference type="ARBA" id="ARBA00023125"/>
    </source>
</evidence>